<evidence type="ECO:0000256" key="1">
    <source>
        <dbReference type="SAM" id="MobiDB-lite"/>
    </source>
</evidence>
<organism evidence="2 3">
    <name type="scientific">Gimesia aquarii</name>
    <dbReference type="NCBI Taxonomy" id="2527964"/>
    <lineage>
        <taxon>Bacteria</taxon>
        <taxon>Pseudomonadati</taxon>
        <taxon>Planctomycetota</taxon>
        <taxon>Planctomycetia</taxon>
        <taxon>Planctomycetales</taxon>
        <taxon>Planctomycetaceae</taxon>
        <taxon>Gimesia</taxon>
    </lineage>
</organism>
<dbReference type="EMBL" id="CP037920">
    <property type="protein sequence ID" value="QDT98478.1"/>
    <property type="molecule type" value="Genomic_DNA"/>
</dbReference>
<evidence type="ECO:0000313" key="3">
    <source>
        <dbReference type="Proteomes" id="UP000318704"/>
    </source>
</evidence>
<dbReference type="AlphaFoldDB" id="A0A517VZQ2"/>
<dbReference type="RefSeq" id="WP_144987169.1">
    <property type="nucleotide sequence ID" value="NZ_CP037920.1"/>
</dbReference>
<gene>
    <name evidence="2" type="ORF">V144x_39800</name>
</gene>
<dbReference type="Proteomes" id="UP000318704">
    <property type="component" value="Chromosome"/>
</dbReference>
<reference evidence="2 3" key="1">
    <citation type="submission" date="2019-03" db="EMBL/GenBank/DDBJ databases">
        <title>Deep-cultivation of Planctomycetes and their phenomic and genomic characterization uncovers novel biology.</title>
        <authorList>
            <person name="Wiegand S."/>
            <person name="Jogler M."/>
            <person name="Boedeker C."/>
            <person name="Pinto D."/>
            <person name="Vollmers J."/>
            <person name="Rivas-Marin E."/>
            <person name="Kohn T."/>
            <person name="Peeters S.H."/>
            <person name="Heuer A."/>
            <person name="Rast P."/>
            <person name="Oberbeckmann S."/>
            <person name="Bunk B."/>
            <person name="Jeske O."/>
            <person name="Meyerdierks A."/>
            <person name="Storesund J.E."/>
            <person name="Kallscheuer N."/>
            <person name="Luecker S."/>
            <person name="Lage O.M."/>
            <person name="Pohl T."/>
            <person name="Merkel B.J."/>
            <person name="Hornburger P."/>
            <person name="Mueller R.-W."/>
            <person name="Bruemmer F."/>
            <person name="Labrenz M."/>
            <person name="Spormann A.M."/>
            <person name="Op den Camp H."/>
            <person name="Overmann J."/>
            <person name="Amann R."/>
            <person name="Jetten M.S.M."/>
            <person name="Mascher T."/>
            <person name="Medema M.H."/>
            <person name="Devos D.P."/>
            <person name="Kaster A.-K."/>
            <person name="Ovreas L."/>
            <person name="Rohde M."/>
            <person name="Galperin M.Y."/>
            <person name="Jogler C."/>
        </authorList>
    </citation>
    <scope>NUCLEOTIDE SEQUENCE [LARGE SCALE GENOMIC DNA]</scope>
    <source>
        <strain evidence="2 3">V144</strain>
    </source>
</reference>
<name>A0A517VZQ2_9PLAN</name>
<dbReference type="KEGG" id="gaw:V144x_39800"/>
<evidence type="ECO:0000313" key="2">
    <source>
        <dbReference type="EMBL" id="QDT98478.1"/>
    </source>
</evidence>
<proteinExistence type="predicted"/>
<protein>
    <submittedName>
        <fullName evidence="2">Uncharacterized protein</fullName>
    </submittedName>
</protein>
<feature type="region of interest" description="Disordered" evidence="1">
    <location>
        <begin position="65"/>
        <end position="124"/>
    </location>
</feature>
<sequence>MIVNEIPRLNIDIRLLVFVKNRLEIWKDCTKNYEDQTVLLADSIFIESPEELETITEETPTVFMSLDDDEENIGFDDLEDLDDEDFDDDDEFDEDDEDEFDDEDDEFDDDEIEDEDFDDDDDDF</sequence>
<accession>A0A517VZQ2</accession>
<feature type="compositionally biased region" description="Acidic residues" evidence="1">
    <location>
        <begin position="66"/>
        <end position="124"/>
    </location>
</feature>